<dbReference type="GO" id="GO:0005337">
    <property type="term" value="F:nucleoside transmembrane transporter activity"/>
    <property type="evidence" value="ECO:0007669"/>
    <property type="project" value="InterPro"/>
</dbReference>
<organism evidence="2 3">
    <name type="scientific">Lactarius akahatsu</name>
    <dbReference type="NCBI Taxonomy" id="416441"/>
    <lineage>
        <taxon>Eukaryota</taxon>
        <taxon>Fungi</taxon>
        <taxon>Dikarya</taxon>
        <taxon>Basidiomycota</taxon>
        <taxon>Agaricomycotina</taxon>
        <taxon>Agaricomycetes</taxon>
        <taxon>Russulales</taxon>
        <taxon>Russulaceae</taxon>
        <taxon>Lactarius</taxon>
    </lineage>
</organism>
<evidence type="ECO:0000256" key="1">
    <source>
        <dbReference type="SAM" id="Phobius"/>
    </source>
</evidence>
<proteinExistence type="predicted"/>
<dbReference type="AlphaFoldDB" id="A0AAD4LJW9"/>
<accession>A0AAD4LJW9</accession>
<evidence type="ECO:0000313" key="2">
    <source>
        <dbReference type="EMBL" id="KAH8993450.1"/>
    </source>
</evidence>
<dbReference type="GO" id="GO:0015293">
    <property type="term" value="F:symporter activity"/>
    <property type="evidence" value="ECO:0007669"/>
    <property type="project" value="TreeGrafter"/>
</dbReference>
<name>A0AAD4LJW9_9AGAM</name>
<feature type="transmembrane region" description="Helical" evidence="1">
    <location>
        <begin position="26"/>
        <end position="44"/>
    </location>
</feature>
<keyword evidence="1" id="KW-0812">Transmembrane</keyword>
<gene>
    <name evidence="2" type="ORF">EDB92DRAFT_1944583</name>
</gene>
<dbReference type="GO" id="GO:0005886">
    <property type="term" value="C:plasma membrane"/>
    <property type="evidence" value="ECO:0007669"/>
    <property type="project" value="TreeGrafter"/>
</dbReference>
<protein>
    <submittedName>
        <fullName evidence="2">Uncharacterized protein</fullName>
    </submittedName>
</protein>
<keyword evidence="1" id="KW-1133">Transmembrane helix</keyword>
<dbReference type="PANTHER" id="PTHR10590">
    <property type="entry name" value="SODIUM/NUCLEOSIDE COTRANSPORTER"/>
    <property type="match status" value="1"/>
</dbReference>
<evidence type="ECO:0000313" key="3">
    <source>
        <dbReference type="Proteomes" id="UP001201163"/>
    </source>
</evidence>
<dbReference type="InterPro" id="IPR008276">
    <property type="entry name" value="C_nuclsd_transpt"/>
</dbReference>
<comment type="caution">
    <text evidence="2">The sequence shown here is derived from an EMBL/GenBank/DDBJ whole genome shotgun (WGS) entry which is preliminary data.</text>
</comment>
<reference evidence="2" key="1">
    <citation type="submission" date="2022-01" db="EMBL/GenBank/DDBJ databases">
        <title>Comparative genomics reveals a dynamic genome evolution in the ectomycorrhizal milk-cap (Lactarius) mushrooms.</title>
        <authorList>
            <consortium name="DOE Joint Genome Institute"/>
            <person name="Lebreton A."/>
            <person name="Tang N."/>
            <person name="Kuo A."/>
            <person name="LaButti K."/>
            <person name="Drula E."/>
            <person name="Barry K."/>
            <person name="Clum A."/>
            <person name="Lipzen A."/>
            <person name="Mousain D."/>
            <person name="Ng V."/>
            <person name="Wang R."/>
            <person name="Wang X."/>
            <person name="Dai Y."/>
            <person name="Henrissat B."/>
            <person name="Grigoriev I.V."/>
            <person name="Guerin-Laguette A."/>
            <person name="Yu F."/>
            <person name="Martin F.M."/>
        </authorList>
    </citation>
    <scope>NUCLEOTIDE SEQUENCE</scope>
    <source>
        <strain evidence="2">QP</strain>
    </source>
</reference>
<keyword evidence="3" id="KW-1185">Reference proteome</keyword>
<keyword evidence="1" id="KW-0472">Membrane</keyword>
<dbReference type="Proteomes" id="UP001201163">
    <property type="component" value="Unassembled WGS sequence"/>
</dbReference>
<sequence>MSLIGLALILGWWDLLYHHSRDPPPIVQTIFAWAFLLIIAFPLIPDTSRNRPAIGLSLVQQPISLLVLKSGTGFHTFEWLRDPHLRLAQGLVGAAFFFNVDTVNTKHLVLRQRGISLLSSSLHSCRYHLGIMQWIIKNFAWFFFKTMNVSGAEAVVALTEVHNLVYGLKRRQELYSLSTPWLHIW</sequence>
<dbReference type="PANTHER" id="PTHR10590:SF4">
    <property type="entry name" value="SOLUTE CARRIER FAMILY 28 MEMBER 3"/>
    <property type="match status" value="1"/>
</dbReference>
<dbReference type="EMBL" id="JAKELL010000018">
    <property type="protein sequence ID" value="KAH8993450.1"/>
    <property type="molecule type" value="Genomic_DNA"/>
</dbReference>